<protein>
    <recommendedName>
        <fullName evidence="4 14">Protoporphyrinogen IX oxidase</fullName>
        <shortName evidence="14">PPO</shortName>
        <ecNumber evidence="14 15">1.3.99.-</ecNumber>
    </recommendedName>
</protein>
<comment type="catalytic activity">
    <reaction evidence="13 14 15">
        <text>protoporphyrinogen IX + 3 A = protoporphyrin IX + 3 AH2</text>
        <dbReference type="Rhea" id="RHEA:62000"/>
        <dbReference type="ChEBI" id="CHEBI:13193"/>
        <dbReference type="ChEBI" id="CHEBI:17499"/>
        <dbReference type="ChEBI" id="CHEBI:57306"/>
        <dbReference type="ChEBI" id="CHEBI:57307"/>
    </reaction>
</comment>
<evidence type="ECO:0000313" key="17">
    <source>
        <dbReference type="Proteomes" id="UP001327219"/>
    </source>
</evidence>
<evidence type="ECO:0000256" key="11">
    <source>
        <dbReference type="ARBA" id="ARBA00023004"/>
    </source>
</evidence>
<comment type="similarity">
    <text evidence="3 14 15">Belongs to the HemJ family.</text>
</comment>
<evidence type="ECO:0000256" key="5">
    <source>
        <dbReference type="ARBA" id="ARBA00022475"/>
    </source>
</evidence>
<organism evidence="16 17">
    <name type="scientific">Candidatus Bandiella euplotis</name>
    <dbReference type="NCBI Taxonomy" id="1664265"/>
    <lineage>
        <taxon>Bacteria</taxon>
        <taxon>Pseudomonadati</taxon>
        <taxon>Pseudomonadota</taxon>
        <taxon>Alphaproteobacteria</taxon>
        <taxon>Rickettsiales</taxon>
        <taxon>Candidatus Midichloriaceae</taxon>
        <taxon>Candidatus Bandiella</taxon>
    </lineage>
</organism>
<reference evidence="16 17" key="1">
    <citation type="submission" date="2022-11" db="EMBL/GenBank/DDBJ databases">
        <title>Host association and intracellularity evolved multiple times independently in the Rickettsiales.</title>
        <authorList>
            <person name="Castelli M."/>
            <person name="Nardi T."/>
            <person name="Gammuto L."/>
            <person name="Bellinzona G."/>
            <person name="Sabaneyeva E."/>
            <person name="Potekhin A."/>
            <person name="Serra V."/>
            <person name="Petroni G."/>
            <person name="Sassera D."/>
        </authorList>
    </citation>
    <scope>NUCLEOTIDE SEQUENCE [LARGE SCALE GENOMIC DNA]</scope>
    <source>
        <strain evidence="16 17">NDG2</strain>
    </source>
</reference>
<keyword evidence="17" id="KW-1185">Reference proteome</keyword>
<comment type="subunit">
    <text evidence="14">Homodimer.</text>
</comment>
<feature type="transmembrane region" description="Helical" evidence="14">
    <location>
        <begin position="87"/>
        <end position="106"/>
    </location>
</feature>
<feature type="binding site" description="axial binding residue" evidence="14">
    <location>
        <position position="92"/>
    </location>
    <ligand>
        <name>heme</name>
        <dbReference type="ChEBI" id="CHEBI:30413"/>
    </ligand>
    <ligandPart>
        <name>Fe</name>
        <dbReference type="ChEBI" id="CHEBI:18248"/>
    </ligandPart>
</feature>
<keyword evidence="8 14" id="KW-0479">Metal-binding</keyword>
<keyword evidence="10 14" id="KW-0560">Oxidoreductase</keyword>
<name>A0ABZ0UN69_9RICK</name>
<comment type="function">
    <text evidence="14 15">Catalyzes the oxidation of protoporphyrinogen IX to protoporphyrin IX.</text>
</comment>
<keyword evidence="5 14" id="KW-1003">Cell membrane</keyword>
<comment type="subcellular location">
    <subcellularLocation>
        <location evidence="1 14">Cell membrane</location>
        <topology evidence="1 14">Multi-pass membrane protein</topology>
    </subcellularLocation>
</comment>
<dbReference type="HAMAP" id="MF_02239">
    <property type="entry name" value="HemJ"/>
    <property type="match status" value="1"/>
</dbReference>
<keyword evidence="11 14" id="KW-0408">Iron</keyword>
<evidence type="ECO:0000256" key="7">
    <source>
        <dbReference type="ARBA" id="ARBA00022692"/>
    </source>
</evidence>
<feature type="binding site" description="axial binding residue" evidence="14">
    <location>
        <position position="17"/>
    </location>
    <ligand>
        <name>heme</name>
        <dbReference type="ChEBI" id="CHEBI:30413"/>
    </ligand>
    <ligandPart>
        <name>Fe</name>
        <dbReference type="ChEBI" id="CHEBI:18248"/>
    </ligandPart>
</feature>
<evidence type="ECO:0000256" key="10">
    <source>
        <dbReference type="ARBA" id="ARBA00023002"/>
    </source>
</evidence>
<dbReference type="PANTHER" id="PTHR40255:SF1">
    <property type="entry name" value="PROTOPORPHYRINOGEN IX OXIDASE"/>
    <property type="match status" value="1"/>
</dbReference>
<sequence length="148" mass="17404">MFKDFVIDYYLYIKAFHIISIISWMAGLLYLPRIFVYHTRVKAHSDADELFKTMERKLLRIIMLPSLITSSTSGMLLIYAIGFEGNVWMHVKLLLVVFLLYSHHLMAKYATAFAQNKNMKSERYFRIFNEVPTVLMILIVTLVVVKFL</sequence>
<dbReference type="Proteomes" id="UP001327219">
    <property type="component" value="Chromosome"/>
</dbReference>
<comment type="pathway">
    <text evidence="2 14 15">Porphyrin-containing compound metabolism; protoporphyrin-IX biosynthesis; protoporphyrin-IX from protoporphyrinogen-IX: step 1/1.</text>
</comment>
<keyword evidence="12 14" id="KW-0472">Membrane</keyword>
<dbReference type="EC" id="1.3.99.-" evidence="14 15"/>
<dbReference type="PIRSF" id="PIRSF004638">
    <property type="entry name" value="UCP004638"/>
    <property type="match status" value="1"/>
</dbReference>
<evidence type="ECO:0000256" key="3">
    <source>
        <dbReference type="ARBA" id="ARBA00006501"/>
    </source>
</evidence>
<proteinExistence type="inferred from homology"/>
<evidence type="ECO:0000256" key="6">
    <source>
        <dbReference type="ARBA" id="ARBA00022617"/>
    </source>
</evidence>
<evidence type="ECO:0000256" key="15">
    <source>
        <dbReference type="PIRNR" id="PIRNR004638"/>
    </source>
</evidence>
<accession>A0ABZ0UN69</accession>
<keyword evidence="6 14" id="KW-0349">Heme</keyword>
<dbReference type="InterPro" id="IPR005265">
    <property type="entry name" value="HemJ-like"/>
</dbReference>
<gene>
    <name evidence="16" type="ORF">Bandiella_00379</name>
</gene>
<comment type="cofactor">
    <cofactor evidence="14 15">
        <name>heme b</name>
        <dbReference type="ChEBI" id="CHEBI:60344"/>
    </cofactor>
    <text evidence="14 15">Binds 1 heme b (iron(II)-protoporphyrin IX) group per subunit.</text>
</comment>
<evidence type="ECO:0000256" key="1">
    <source>
        <dbReference type="ARBA" id="ARBA00004651"/>
    </source>
</evidence>
<feature type="transmembrane region" description="Helical" evidence="14">
    <location>
        <begin position="127"/>
        <end position="145"/>
    </location>
</feature>
<dbReference type="EMBL" id="CP110820">
    <property type="protein sequence ID" value="WPX96270.1"/>
    <property type="molecule type" value="Genomic_DNA"/>
</dbReference>
<evidence type="ECO:0000256" key="8">
    <source>
        <dbReference type="ARBA" id="ARBA00022723"/>
    </source>
</evidence>
<evidence type="ECO:0000256" key="13">
    <source>
        <dbReference type="ARBA" id="ARBA00048390"/>
    </source>
</evidence>
<dbReference type="RefSeq" id="WP_323733136.1">
    <property type="nucleotide sequence ID" value="NZ_CP110820.1"/>
</dbReference>
<evidence type="ECO:0000256" key="2">
    <source>
        <dbReference type="ARBA" id="ARBA00005073"/>
    </source>
</evidence>
<dbReference type="Pfam" id="PF03653">
    <property type="entry name" value="UPF0093"/>
    <property type="match status" value="1"/>
</dbReference>
<feature type="transmembrane region" description="Helical" evidence="14">
    <location>
        <begin position="58"/>
        <end position="81"/>
    </location>
</feature>
<keyword evidence="9 14" id="KW-1133">Transmembrane helix</keyword>
<evidence type="ECO:0000313" key="16">
    <source>
        <dbReference type="EMBL" id="WPX96270.1"/>
    </source>
</evidence>
<dbReference type="PANTHER" id="PTHR40255">
    <property type="entry name" value="UPF0093 MEMBRANE PROTEIN SLR1790"/>
    <property type="match status" value="1"/>
</dbReference>
<dbReference type="NCBIfam" id="TIGR00701">
    <property type="entry name" value="protoporphyrinogen oxidase HemJ"/>
    <property type="match status" value="1"/>
</dbReference>
<evidence type="ECO:0000256" key="14">
    <source>
        <dbReference type="HAMAP-Rule" id="MF_02239"/>
    </source>
</evidence>
<keyword evidence="7 14" id="KW-0812">Transmembrane</keyword>
<evidence type="ECO:0000256" key="4">
    <source>
        <dbReference type="ARBA" id="ARBA00017504"/>
    </source>
</evidence>
<evidence type="ECO:0000256" key="9">
    <source>
        <dbReference type="ARBA" id="ARBA00022989"/>
    </source>
</evidence>
<evidence type="ECO:0000256" key="12">
    <source>
        <dbReference type="ARBA" id="ARBA00023136"/>
    </source>
</evidence>
<feature type="transmembrane region" description="Helical" evidence="14">
    <location>
        <begin position="12"/>
        <end position="37"/>
    </location>
</feature>